<dbReference type="AlphaFoldDB" id="A7F9E3"/>
<dbReference type="EMBL" id="CH476651">
    <property type="protein sequence ID" value="EDO00354.1"/>
    <property type="molecule type" value="Genomic_DNA"/>
</dbReference>
<reference evidence="2" key="1">
    <citation type="journal article" date="2011" name="PLoS Genet.">
        <title>Genomic analysis of the necrotrophic fungal pathogens Sclerotinia sclerotiorum and Botrytis cinerea.</title>
        <authorList>
            <person name="Amselem J."/>
            <person name="Cuomo C.A."/>
            <person name="van Kan J.A."/>
            <person name="Viaud M."/>
            <person name="Benito E.P."/>
            <person name="Couloux A."/>
            <person name="Coutinho P.M."/>
            <person name="de Vries R.P."/>
            <person name="Dyer P.S."/>
            <person name="Fillinger S."/>
            <person name="Fournier E."/>
            <person name="Gout L."/>
            <person name="Hahn M."/>
            <person name="Kohn L."/>
            <person name="Lapalu N."/>
            <person name="Plummer K.M."/>
            <person name="Pradier J.M."/>
            <person name="Quevillon E."/>
            <person name="Sharon A."/>
            <person name="Simon A."/>
            <person name="ten Have A."/>
            <person name="Tudzynski B."/>
            <person name="Tudzynski P."/>
            <person name="Wincker P."/>
            <person name="Andrew M."/>
            <person name="Anthouard V."/>
            <person name="Beever R.E."/>
            <person name="Beffa R."/>
            <person name="Benoit I."/>
            <person name="Bouzid O."/>
            <person name="Brault B."/>
            <person name="Chen Z."/>
            <person name="Choquer M."/>
            <person name="Collemare J."/>
            <person name="Cotton P."/>
            <person name="Danchin E.G."/>
            <person name="Da Silva C."/>
            <person name="Gautier A."/>
            <person name="Giraud C."/>
            <person name="Giraud T."/>
            <person name="Gonzalez C."/>
            <person name="Grossetete S."/>
            <person name="Guldener U."/>
            <person name="Henrissat B."/>
            <person name="Howlett B.J."/>
            <person name="Kodira C."/>
            <person name="Kretschmer M."/>
            <person name="Lappartient A."/>
            <person name="Leroch M."/>
            <person name="Levis C."/>
            <person name="Mauceli E."/>
            <person name="Neuveglise C."/>
            <person name="Oeser B."/>
            <person name="Pearson M."/>
            <person name="Poulain J."/>
            <person name="Poussereau N."/>
            <person name="Quesneville H."/>
            <person name="Rascle C."/>
            <person name="Schumacher J."/>
            <person name="Segurens B."/>
            <person name="Sexton A."/>
            <person name="Silva E."/>
            <person name="Sirven C."/>
            <person name="Soanes D.M."/>
            <person name="Talbot N.J."/>
            <person name="Templeton M."/>
            <person name="Yandava C."/>
            <person name="Yarden O."/>
            <person name="Zeng Q."/>
            <person name="Rollins J.A."/>
            <person name="Lebrun M.H."/>
            <person name="Dickman M."/>
        </authorList>
    </citation>
    <scope>NUCLEOTIDE SEQUENCE [LARGE SCALE GENOMIC DNA]</scope>
    <source>
        <strain evidence="2">ATCC 18683 / 1980 / Ss-1</strain>
    </source>
</reference>
<name>A7F9E3_SCLS1</name>
<evidence type="ECO:0000313" key="2">
    <source>
        <dbReference type="Proteomes" id="UP000001312"/>
    </source>
</evidence>
<dbReference type="KEGG" id="ssl:SS1G_14224"/>
<gene>
    <name evidence="1" type="ORF">SS1G_14224</name>
</gene>
<sequence>MEETDDWMSLPVADPPPASTWFELPLLMIYASGKLRRNAISIVYLFIPSRNTLHSLAPSTQQISASGFKDTGTKDTMAKDTKRFPAVKGFSFVFYILRTATL</sequence>
<evidence type="ECO:0000313" key="1">
    <source>
        <dbReference type="EMBL" id="EDO00354.1"/>
    </source>
</evidence>
<protein>
    <submittedName>
        <fullName evidence="1">Uncharacterized protein</fullName>
    </submittedName>
</protein>
<dbReference type="InParanoid" id="A7F9E3"/>
<dbReference type="HOGENOM" id="CLU_2279187_0_0_1"/>
<dbReference type="RefSeq" id="XP_001584769.1">
    <property type="nucleotide sequence ID" value="XM_001584719.1"/>
</dbReference>
<organism evidence="1 2">
    <name type="scientific">Sclerotinia sclerotiorum (strain ATCC 18683 / 1980 / Ss-1)</name>
    <name type="common">White mold</name>
    <name type="synonym">Whetzelinia sclerotiorum</name>
    <dbReference type="NCBI Taxonomy" id="665079"/>
    <lineage>
        <taxon>Eukaryota</taxon>
        <taxon>Fungi</taxon>
        <taxon>Dikarya</taxon>
        <taxon>Ascomycota</taxon>
        <taxon>Pezizomycotina</taxon>
        <taxon>Leotiomycetes</taxon>
        <taxon>Helotiales</taxon>
        <taxon>Sclerotiniaceae</taxon>
        <taxon>Sclerotinia</taxon>
    </lineage>
</organism>
<keyword evidence="2" id="KW-1185">Reference proteome</keyword>
<accession>A7F9E3</accession>
<dbReference type="Proteomes" id="UP000001312">
    <property type="component" value="Unassembled WGS sequence"/>
</dbReference>
<proteinExistence type="predicted"/>
<dbReference type="GeneID" id="5480853"/>